<feature type="region of interest" description="Disordered" evidence="1">
    <location>
        <begin position="363"/>
        <end position="403"/>
    </location>
</feature>
<evidence type="ECO:0000313" key="3">
    <source>
        <dbReference type="Proteomes" id="UP001583177"/>
    </source>
</evidence>
<comment type="caution">
    <text evidence="2">The sequence shown here is derived from an EMBL/GenBank/DDBJ whole genome shotgun (WGS) entry which is preliminary data.</text>
</comment>
<keyword evidence="3" id="KW-1185">Reference proteome</keyword>
<reference evidence="2 3" key="1">
    <citation type="journal article" date="2024" name="IMA Fungus">
        <title>IMA Genome - F19 : A genome assembly and annotation guide to empower mycologists, including annotated draft genome sequences of Ceratocystis pirilliformis, Diaporthe australafricana, Fusarium ophioides, Paecilomyces lecythidis, and Sporothrix stenoceras.</title>
        <authorList>
            <person name="Aylward J."/>
            <person name="Wilson A.M."/>
            <person name="Visagie C.M."/>
            <person name="Spraker J."/>
            <person name="Barnes I."/>
            <person name="Buitendag C."/>
            <person name="Ceriani C."/>
            <person name="Del Mar Angel L."/>
            <person name="du Plessis D."/>
            <person name="Fuchs T."/>
            <person name="Gasser K."/>
            <person name="Kramer D."/>
            <person name="Li W."/>
            <person name="Munsamy K."/>
            <person name="Piso A."/>
            <person name="Price J.L."/>
            <person name="Sonnekus B."/>
            <person name="Thomas C."/>
            <person name="van der Nest A."/>
            <person name="van Dijk A."/>
            <person name="van Heerden A."/>
            <person name="van Vuuren N."/>
            <person name="Yilmaz N."/>
            <person name="Duong T.A."/>
            <person name="van der Merwe N.A."/>
            <person name="Wingfield M.J."/>
            <person name="Wingfield B.D."/>
        </authorList>
    </citation>
    <scope>NUCLEOTIDE SEQUENCE [LARGE SCALE GENOMIC DNA]</scope>
    <source>
        <strain evidence="2 3">CMW 18300</strain>
    </source>
</reference>
<feature type="region of interest" description="Disordered" evidence="1">
    <location>
        <begin position="119"/>
        <end position="321"/>
    </location>
</feature>
<dbReference type="EMBL" id="JAWRVE010000152">
    <property type="protein sequence ID" value="KAL1853148.1"/>
    <property type="molecule type" value="Genomic_DNA"/>
</dbReference>
<gene>
    <name evidence="2" type="ORF">Daus18300_011887</name>
</gene>
<proteinExistence type="predicted"/>
<feature type="compositionally biased region" description="Polar residues" evidence="1">
    <location>
        <begin position="252"/>
        <end position="267"/>
    </location>
</feature>
<feature type="compositionally biased region" description="Polar residues" evidence="1">
    <location>
        <begin position="65"/>
        <end position="75"/>
    </location>
</feature>
<feature type="compositionally biased region" description="Basic and acidic residues" evidence="1">
    <location>
        <begin position="365"/>
        <end position="378"/>
    </location>
</feature>
<accession>A0ABR3W4Q2</accession>
<sequence>MVSTTANPDSELFCSVSSTQKVPERHPSTLIPGGHTSPLRHPTVLRPGAGNYHGRKPSSEAAHTPGQSQQRKSSPTPKPTYMAYSPPAVAQDPRASVVADEIEGYFTALNIQPLHIKKQDTISSPSSESSETMSPVQRCASPPLPPKVKMEDQQPLSPAAEITPCSRPETPGQDSESDSDQPPAYEESERVEPPAEKPAATESQDIEVPASSHSLAGSAAVSAANVGGSVAPVDTNQAVAEDTTEELEHNKQPSSEQSTAEEPTSTEDASKAEATTTAPPPLPPRPTATSTTPQPDTMPGAFPPPPRRSPSPKGTSCAGQKMNYVPGAAATSATAVGAAVAIPSTDFAHGGLAHARKALGQRVSHLIDKAKEHHEARRTSATRGGPEEGKERSVFVTAPMAGA</sequence>
<evidence type="ECO:0000256" key="1">
    <source>
        <dbReference type="SAM" id="MobiDB-lite"/>
    </source>
</evidence>
<feature type="compositionally biased region" description="Low complexity" evidence="1">
    <location>
        <begin position="210"/>
        <end position="231"/>
    </location>
</feature>
<evidence type="ECO:0000313" key="2">
    <source>
        <dbReference type="EMBL" id="KAL1853148.1"/>
    </source>
</evidence>
<name>A0ABR3W4Q2_9PEZI</name>
<protein>
    <submittedName>
        <fullName evidence="2">Uncharacterized protein</fullName>
    </submittedName>
</protein>
<dbReference type="Proteomes" id="UP001583177">
    <property type="component" value="Unassembled WGS sequence"/>
</dbReference>
<feature type="region of interest" description="Disordered" evidence="1">
    <location>
        <begin position="1"/>
        <end position="95"/>
    </location>
</feature>
<feature type="compositionally biased region" description="Low complexity" evidence="1">
    <location>
        <begin position="123"/>
        <end position="135"/>
    </location>
</feature>
<organism evidence="2 3">
    <name type="scientific">Diaporthe australafricana</name>
    <dbReference type="NCBI Taxonomy" id="127596"/>
    <lineage>
        <taxon>Eukaryota</taxon>
        <taxon>Fungi</taxon>
        <taxon>Dikarya</taxon>
        <taxon>Ascomycota</taxon>
        <taxon>Pezizomycotina</taxon>
        <taxon>Sordariomycetes</taxon>
        <taxon>Sordariomycetidae</taxon>
        <taxon>Diaporthales</taxon>
        <taxon>Diaporthaceae</taxon>
        <taxon>Diaporthe</taxon>
    </lineage>
</organism>